<dbReference type="EMBL" id="AB813176">
    <property type="protein sequence ID" value="BAN14796.1"/>
    <property type="molecule type" value="mRNA"/>
</dbReference>
<keyword evidence="3 4" id="KW-0238">DNA-binding</keyword>
<dbReference type="PANTHER" id="PTHR45946:SF4">
    <property type="entry name" value="HOMEOBOX PROTEIN ROUGH-RELATED"/>
    <property type="match status" value="1"/>
</dbReference>
<dbReference type="PANTHER" id="PTHR45946">
    <property type="entry name" value="HOMEOBOX PROTEIN ROUGH-RELATED"/>
    <property type="match status" value="1"/>
</dbReference>
<keyword evidence="3 4" id="KW-0539">Nucleus</keyword>
<dbReference type="InterPro" id="IPR046327">
    <property type="entry name" value="HXA1/B1/D1"/>
</dbReference>
<evidence type="ECO:0000256" key="3">
    <source>
        <dbReference type="PROSITE-ProRule" id="PRU00108"/>
    </source>
</evidence>
<dbReference type="GO" id="GO:0000978">
    <property type="term" value="F:RNA polymerase II cis-regulatory region sequence-specific DNA binding"/>
    <property type="evidence" value="ECO:0007669"/>
    <property type="project" value="TreeGrafter"/>
</dbReference>
<proteinExistence type="evidence at transcript level"/>
<feature type="region of interest" description="Disordered" evidence="5">
    <location>
        <begin position="26"/>
        <end position="67"/>
    </location>
</feature>
<evidence type="ECO:0000313" key="7">
    <source>
        <dbReference type="EMBL" id="BAN14796.1"/>
    </source>
</evidence>
<dbReference type="GO" id="GO:0000981">
    <property type="term" value="F:DNA-binding transcription factor activity, RNA polymerase II-specific"/>
    <property type="evidence" value="ECO:0007669"/>
    <property type="project" value="TreeGrafter"/>
</dbReference>
<evidence type="ECO:0000259" key="6">
    <source>
        <dbReference type="PROSITE" id="PS50071"/>
    </source>
</evidence>
<comment type="subcellular location">
    <subcellularLocation>
        <location evidence="1 3 4">Nucleus</location>
    </subcellularLocation>
</comment>
<keyword evidence="2" id="KW-0217">Developmental protein</keyword>
<dbReference type="CDD" id="cd00086">
    <property type="entry name" value="homeodomain"/>
    <property type="match status" value="1"/>
</dbReference>
<feature type="domain" description="Homeobox" evidence="6">
    <location>
        <begin position="1"/>
        <end position="25"/>
    </location>
</feature>
<reference evidence="7" key="1">
    <citation type="submission" date="2013-04" db="EMBL/GenBank/DDBJ databases">
        <title>Tubifex Hox genes.</title>
        <authorList>
            <person name="Shimizu T."/>
            <person name="Sakai C."/>
            <person name="Endo M."/>
        </authorList>
    </citation>
    <scope>NUCLEOTIDE SEQUENCE</scope>
    <source>
        <tissue evidence="7">Embryo</tissue>
    </source>
</reference>
<evidence type="ECO:0000256" key="4">
    <source>
        <dbReference type="RuleBase" id="RU000682"/>
    </source>
</evidence>
<protein>
    <submittedName>
        <fullName evidence="7">Labial</fullName>
    </submittedName>
</protein>
<feature type="DNA-binding region" description="Homeobox" evidence="3">
    <location>
        <begin position="3"/>
        <end position="26"/>
    </location>
</feature>
<evidence type="ECO:0000256" key="1">
    <source>
        <dbReference type="ARBA" id="ARBA00004123"/>
    </source>
</evidence>
<dbReference type="PROSITE" id="PS50071">
    <property type="entry name" value="HOMEOBOX_2"/>
    <property type="match status" value="1"/>
</dbReference>
<accession>N0DND5</accession>
<organism evidence="7">
    <name type="scientific">Tubifex tubifex</name>
    <name type="common">Sludge worm</name>
    <name type="synonym">Lumbricus tubifex</name>
    <dbReference type="NCBI Taxonomy" id="6386"/>
    <lineage>
        <taxon>Eukaryota</taxon>
        <taxon>Metazoa</taxon>
        <taxon>Spiralia</taxon>
        <taxon>Lophotrochozoa</taxon>
        <taxon>Annelida</taxon>
        <taxon>Clitellata</taxon>
        <taxon>Oligochaeta</taxon>
        <taxon>Tubificida</taxon>
        <taxon>Tubificina</taxon>
        <taxon>Naididae</taxon>
        <taxon>Tubificinae</taxon>
        <taxon>Tubifex</taxon>
    </lineage>
</organism>
<dbReference type="InterPro" id="IPR009057">
    <property type="entry name" value="Homeodomain-like_sf"/>
</dbReference>
<dbReference type="Pfam" id="PF00046">
    <property type="entry name" value="Homeodomain"/>
    <property type="match status" value="1"/>
</dbReference>
<dbReference type="InterPro" id="IPR001356">
    <property type="entry name" value="HD"/>
</dbReference>
<dbReference type="GO" id="GO:0005634">
    <property type="term" value="C:nucleus"/>
    <property type="evidence" value="ECO:0007669"/>
    <property type="project" value="UniProtKB-SubCell"/>
</dbReference>
<gene>
    <name evidence="7" type="primary">lab</name>
</gene>
<dbReference type="SUPFAM" id="SSF46689">
    <property type="entry name" value="Homeodomain-like"/>
    <property type="match status" value="1"/>
</dbReference>
<sequence>ASALGLNETQVKIWFQNRRMKQKKRVKENQLHCVGGANGDVSREVSQSTNENSREASPIVVQPDDSH</sequence>
<feature type="non-terminal residue" evidence="7">
    <location>
        <position position="1"/>
    </location>
</feature>
<name>N0DND5_TUBTU</name>
<evidence type="ECO:0000256" key="5">
    <source>
        <dbReference type="SAM" id="MobiDB-lite"/>
    </source>
</evidence>
<keyword evidence="3 4" id="KW-0371">Homeobox</keyword>
<evidence type="ECO:0000256" key="2">
    <source>
        <dbReference type="ARBA" id="ARBA00022473"/>
    </source>
</evidence>
<dbReference type="AlphaFoldDB" id="N0DND5"/>
<dbReference type="Gene3D" id="1.10.10.60">
    <property type="entry name" value="Homeodomain-like"/>
    <property type="match status" value="1"/>
</dbReference>